<evidence type="ECO:0000313" key="1">
    <source>
        <dbReference type="EMBL" id="MBL1083475.1"/>
    </source>
</evidence>
<organism evidence="1 2">
    <name type="scientific">Streptomyces actinomycinicus</name>
    <dbReference type="NCBI Taxonomy" id="1695166"/>
    <lineage>
        <taxon>Bacteria</taxon>
        <taxon>Bacillati</taxon>
        <taxon>Actinomycetota</taxon>
        <taxon>Actinomycetes</taxon>
        <taxon>Kitasatosporales</taxon>
        <taxon>Streptomycetaceae</taxon>
        <taxon>Streptomyces</taxon>
    </lineage>
</organism>
<evidence type="ECO:0000313" key="2">
    <source>
        <dbReference type="Proteomes" id="UP000661858"/>
    </source>
</evidence>
<dbReference type="Proteomes" id="UP000661858">
    <property type="component" value="Unassembled WGS sequence"/>
</dbReference>
<protein>
    <submittedName>
        <fullName evidence="1">Uncharacterized protein</fullName>
    </submittedName>
</protein>
<reference evidence="1" key="1">
    <citation type="submission" date="2021-01" db="EMBL/GenBank/DDBJ databases">
        <title>WGS of actinomycetes isolated from Thailand.</title>
        <authorList>
            <person name="Thawai C."/>
        </authorList>
    </citation>
    <scope>NUCLEOTIDE SEQUENCE</scope>
    <source>
        <strain evidence="1">RCU-197</strain>
    </source>
</reference>
<dbReference type="RefSeq" id="WP_201836126.1">
    <property type="nucleotide sequence ID" value="NZ_JAERRK010000007.1"/>
</dbReference>
<dbReference type="AlphaFoldDB" id="A0A937EJL8"/>
<dbReference type="EMBL" id="JAERRK010000007">
    <property type="protein sequence ID" value="MBL1083475.1"/>
    <property type="molecule type" value="Genomic_DNA"/>
</dbReference>
<name>A0A937EJL8_9ACTN</name>
<proteinExistence type="predicted"/>
<keyword evidence="2" id="KW-1185">Reference proteome</keyword>
<sequence>MDGKFTSYPQREVLMAEIHGRPGKRGRRMVIGVLSAALVTAMVPVMTHAADAGRADPAHEKGDRGRGWVEESFFAEVPRDGVFETHRGDLPLAVFPGGIAKFTESRLQKAFALGSKIRDKNGEVVGFATEIEEVLPETDFETGKMLTHTVWTLFFPGRGTIVLNQFEDSSEVATKVFKPAFDSGEPWTGRLNAVTTAGPRADGKGEIIGGTGEFAGIRGSGIEIADIRRFDPANGSLEGTFELRFRYHRTGR</sequence>
<accession>A0A937EJL8</accession>
<comment type="caution">
    <text evidence="1">The sequence shown here is derived from an EMBL/GenBank/DDBJ whole genome shotgun (WGS) entry which is preliminary data.</text>
</comment>
<gene>
    <name evidence="1" type="ORF">JK359_16095</name>
</gene>